<evidence type="ECO:0000313" key="2">
    <source>
        <dbReference type="EMBL" id="VDP73669.1"/>
    </source>
</evidence>
<organism evidence="2 3">
    <name type="scientific">Schistosoma mattheei</name>
    <dbReference type="NCBI Taxonomy" id="31246"/>
    <lineage>
        <taxon>Eukaryota</taxon>
        <taxon>Metazoa</taxon>
        <taxon>Spiralia</taxon>
        <taxon>Lophotrochozoa</taxon>
        <taxon>Platyhelminthes</taxon>
        <taxon>Trematoda</taxon>
        <taxon>Digenea</taxon>
        <taxon>Strigeidida</taxon>
        <taxon>Schistosomatoidea</taxon>
        <taxon>Schistosomatidae</taxon>
        <taxon>Schistosoma</taxon>
    </lineage>
</organism>
<keyword evidence="1" id="KW-1133">Transmembrane helix</keyword>
<dbReference type="AlphaFoldDB" id="A0A3P8K0N0"/>
<sequence length="38" mass="4680">MKFILDFSLMVMLKNFVHMYFVHSIKIILVELILKNFY</sequence>
<protein>
    <submittedName>
        <fullName evidence="2">Uncharacterized protein</fullName>
    </submittedName>
</protein>
<dbReference type="EMBL" id="UZAL01038432">
    <property type="protein sequence ID" value="VDP73669.1"/>
    <property type="molecule type" value="Genomic_DNA"/>
</dbReference>
<accession>A0A3P8K0N0</accession>
<keyword evidence="1" id="KW-0472">Membrane</keyword>
<keyword evidence="3" id="KW-1185">Reference proteome</keyword>
<proteinExistence type="predicted"/>
<evidence type="ECO:0000313" key="3">
    <source>
        <dbReference type="Proteomes" id="UP000269396"/>
    </source>
</evidence>
<evidence type="ECO:0000256" key="1">
    <source>
        <dbReference type="SAM" id="Phobius"/>
    </source>
</evidence>
<keyword evidence="1" id="KW-0812">Transmembrane</keyword>
<feature type="transmembrane region" description="Helical" evidence="1">
    <location>
        <begin position="16"/>
        <end position="34"/>
    </location>
</feature>
<gene>
    <name evidence="2" type="ORF">SMTD_LOCUS17261</name>
</gene>
<name>A0A3P8K0N0_9TREM</name>
<reference evidence="2 3" key="1">
    <citation type="submission" date="2018-11" db="EMBL/GenBank/DDBJ databases">
        <authorList>
            <consortium name="Pathogen Informatics"/>
        </authorList>
    </citation>
    <scope>NUCLEOTIDE SEQUENCE [LARGE SCALE GENOMIC DNA]</scope>
    <source>
        <strain>Denwood</strain>
        <strain evidence="3">Zambia</strain>
    </source>
</reference>
<dbReference type="Proteomes" id="UP000269396">
    <property type="component" value="Unassembled WGS sequence"/>
</dbReference>